<evidence type="ECO:0000313" key="2">
    <source>
        <dbReference type="Proteomes" id="UP000092671"/>
    </source>
</evidence>
<evidence type="ECO:0000313" key="1">
    <source>
        <dbReference type="EMBL" id="OBX49672.1"/>
    </source>
</evidence>
<dbReference type="EMBL" id="LZDN01000032">
    <property type="protein sequence ID" value="OBX49672.1"/>
    <property type="molecule type" value="Genomic_DNA"/>
</dbReference>
<protein>
    <recommendedName>
        <fullName evidence="3">N-acetyltransferase domain-containing protein</fullName>
    </recommendedName>
</protein>
<dbReference type="AlphaFoldDB" id="A0A1B8PIN3"/>
<comment type="caution">
    <text evidence="1">The sequence shown here is derived from an EMBL/GenBank/DDBJ whole genome shotgun (WGS) entry which is preliminary data.</text>
</comment>
<sequence length="108" mass="12468">MYWQTAKPLWDFIPLLIISIELDLKDYPRSTPAIMMGRMGVDNRHQGQGYSKVLPSHTIQSIKYISITTGVMVIVIDVKDERLAQYYEQFGFVPTANPLRLILNVRQI</sequence>
<gene>
    <name evidence="1" type="ORF">A9Z60_10210</name>
</gene>
<dbReference type="Gene3D" id="3.40.630.30">
    <property type="match status" value="1"/>
</dbReference>
<dbReference type="InterPro" id="IPR016181">
    <property type="entry name" value="Acyl_CoA_acyltransferase"/>
</dbReference>
<accession>A0A1B8PIN3</accession>
<name>A0A1B8PIN3_MORNO</name>
<dbReference type="OrthoDB" id="9799147at2"/>
<dbReference type="SUPFAM" id="SSF55729">
    <property type="entry name" value="Acyl-CoA N-acyltransferases (Nat)"/>
    <property type="match status" value="1"/>
</dbReference>
<evidence type="ECO:0008006" key="3">
    <source>
        <dbReference type="Google" id="ProtNLM"/>
    </source>
</evidence>
<reference evidence="1 2" key="1">
    <citation type="submission" date="2016-06" db="EMBL/GenBank/DDBJ databases">
        <title>Draft genome of Moraxella nonliquefaciens CCUG 60284.</title>
        <authorList>
            <person name="Salva-Serra F."/>
            <person name="Engstrom-Jakobsson H."/>
            <person name="Thorell K."/>
            <person name="Gonzales-Siles L."/>
            <person name="Karlsson R."/>
            <person name="Boulund F."/>
            <person name="Engstrand L."/>
            <person name="Kristiansson E."/>
            <person name="Moore E."/>
        </authorList>
    </citation>
    <scope>NUCLEOTIDE SEQUENCE [LARGE SCALE GENOMIC DNA]</scope>
    <source>
        <strain evidence="1 2">CCUG 60284</strain>
    </source>
</reference>
<dbReference type="Proteomes" id="UP000092671">
    <property type="component" value="Unassembled WGS sequence"/>
</dbReference>
<dbReference type="RefSeq" id="WP_066885204.1">
    <property type="nucleotide sequence ID" value="NZ_LZDN01000032.1"/>
</dbReference>
<proteinExistence type="predicted"/>
<organism evidence="1 2">
    <name type="scientific">Moraxella nonliquefaciens</name>
    <dbReference type="NCBI Taxonomy" id="478"/>
    <lineage>
        <taxon>Bacteria</taxon>
        <taxon>Pseudomonadati</taxon>
        <taxon>Pseudomonadota</taxon>
        <taxon>Gammaproteobacteria</taxon>
        <taxon>Moraxellales</taxon>
        <taxon>Moraxellaceae</taxon>
        <taxon>Moraxella</taxon>
    </lineage>
</organism>